<comment type="function">
    <text evidence="2">Removes the formyl group from the N-terminal Met of newly synthesized proteins. Requires at least a dipeptide for an efficient rate of reaction. N-terminal L-methionine is a prerequisite for activity but the enzyme has broad specificity at other positions.</text>
</comment>
<dbReference type="NCBIfam" id="NF001159">
    <property type="entry name" value="PRK00150.1-3"/>
    <property type="match status" value="1"/>
</dbReference>
<dbReference type="EMBL" id="PYAT01000001">
    <property type="protein sequence ID" value="PSL42206.1"/>
    <property type="molecule type" value="Genomic_DNA"/>
</dbReference>
<protein>
    <recommendedName>
        <fullName evidence="2">Peptide deformylase</fullName>
        <shortName evidence="2">PDF</shortName>
        <ecNumber evidence="2">3.5.1.88</ecNumber>
    </recommendedName>
    <alternativeName>
        <fullName evidence="2">Polypeptide deformylase</fullName>
    </alternativeName>
</protein>
<dbReference type="PANTHER" id="PTHR10458:SF22">
    <property type="entry name" value="PEPTIDE DEFORMYLASE"/>
    <property type="match status" value="1"/>
</dbReference>
<dbReference type="NCBIfam" id="TIGR00079">
    <property type="entry name" value="pept_deformyl"/>
    <property type="match status" value="1"/>
</dbReference>
<keyword evidence="2" id="KW-0648">Protein biosynthesis</keyword>
<comment type="catalytic activity">
    <reaction evidence="2">
        <text>N-terminal N-formyl-L-methionyl-[peptide] + H2O = N-terminal L-methionyl-[peptide] + formate</text>
        <dbReference type="Rhea" id="RHEA:24420"/>
        <dbReference type="Rhea" id="RHEA-COMP:10639"/>
        <dbReference type="Rhea" id="RHEA-COMP:10640"/>
        <dbReference type="ChEBI" id="CHEBI:15377"/>
        <dbReference type="ChEBI" id="CHEBI:15740"/>
        <dbReference type="ChEBI" id="CHEBI:49298"/>
        <dbReference type="ChEBI" id="CHEBI:64731"/>
        <dbReference type="EC" id="3.5.1.88"/>
    </reaction>
</comment>
<dbReference type="PRINTS" id="PR01576">
    <property type="entry name" value="PDEFORMYLASE"/>
</dbReference>
<feature type="binding site" evidence="2">
    <location>
        <position position="90"/>
    </location>
    <ligand>
        <name>Fe cation</name>
        <dbReference type="ChEBI" id="CHEBI:24875"/>
    </ligand>
</feature>
<dbReference type="PIRSF" id="PIRSF004749">
    <property type="entry name" value="Pep_def"/>
    <property type="match status" value="1"/>
</dbReference>
<dbReference type="EC" id="3.5.1.88" evidence="2"/>
<dbReference type="GO" id="GO:0042586">
    <property type="term" value="F:peptide deformylase activity"/>
    <property type="evidence" value="ECO:0007669"/>
    <property type="project" value="UniProtKB-UniRule"/>
</dbReference>
<evidence type="ECO:0000313" key="3">
    <source>
        <dbReference type="EMBL" id="PSL42206.1"/>
    </source>
</evidence>
<organism evidence="3 4">
    <name type="scientific">Planomicrobium soli</name>
    <dbReference type="NCBI Taxonomy" id="1176648"/>
    <lineage>
        <taxon>Bacteria</taxon>
        <taxon>Bacillati</taxon>
        <taxon>Bacillota</taxon>
        <taxon>Bacilli</taxon>
        <taxon>Bacillales</taxon>
        <taxon>Caryophanaceae</taxon>
        <taxon>Planomicrobium</taxon>
    </lineage>
</organism>
<dbReference type="InterPro" id="IPR036821">
    <property type="entry name" value="Peptide_deformylase_sf"/>
</dbReference>
<keyword evidence="2" id="KW-0479">Metal-binding</keyword>
<evidence type="ECO:0000256" key="1">
    <source>
        <dbReference type="ARBA" id="ARBA00010759"/>
    </source>
</evidence>
<reference evidence="3 4" key="1">
    <citation type="submission" date="2018-03" db="EMBL/GenBank/DDBJ databases">
        <title>Genomic Encyclopedia of Type Strains, Phase III (KMG-III): the genomes of soil and plant-associated and newly described type strains.</title>
        <authorList>
            <person name="Whitman W."/>
        </authorList>
    </citation>
    <scope>NUCLEOTIDE SEQUENCE [LARGE SCALE GENOMIC DNA]</scope>
    <source>
        <strain evidence="3 4">CGMCC 1.12259</strain>
    </source>
</reference>
<keyword evidence="2" id="KW-0408">Iron</keyword>
<gene>
    <name evidence="2" type="primary">def</name>
    <name evidence="3" type="ORF">B0H99_101454</name>
</gene>
<dbReference type="Pfam" id="PF01327">
    <property type="entry name" value="Pep_deformylase"/>
    <property type="match status" value="1"/>
</dbReference>
<dbReference type="Proteomes" id="UP000242682">
    <property type="component" value="Unassembled WGS sequence"/>
</dbReference>
<dbReference type="PANTHER" id="PTHR10458">
    <property type="entry name" value="PEPTIDE DEFORMYLASE"/>
    <property type="match status" value="1"/>
</dbReference>
<dbReference type="SUPFAM" id="SSF56420">
    <property type="entry name" value="Peptide deformylase"/>
    <property type="match status" value="1"/>
</dbReference>
<proteinExistence type="inferred from homology"/>
<keyword evidence="4" id="KW-1185">Reference proteome</keyword>
<feature type="binding site" evidence="2">
    <location>
        <position position="136"/>
    </location>
    <ligand>
        <name>Fe cation</name>
        <dbReference type="ChEBI" id="CHEBI:24875"/>
    </ligand>
</feature>
<dbReference type="CDD" id="cd00487">
    <property type="entry name" value="Pep_deformylase"/>
    <property type="match status" value="1"/>
</dbReference>
<evidence type="ECO:0000256" key="2">
    <source>
        <dbReference type="HAMAP-Rule" id="MF_00163"/>
    </source>
</evidence>
<dbReference type="AlphaFoldDB" id="A0A2P8H7L3"/>
<accession>A0A2P8H7L3</accession>
<dbReference type="HAMAP" id="MF_00163">
    <property type="entry name" value="Pep_deformylase"/>
    <property type="match status" value="1"/>
</dbReference>
<comment type="caution">
    <text evidence="3">The sequence shown here is derived from an EMBL/GenBank/DDBJ whole genome shotgun (WGS) entry which is preliminary data.</text>
</comment>
<dbReference type="RefSeq" id="WP_106531981.1">
    <property type="nucleotide sequence ID" value="NZ_PYAT01000001.1"/>
</dbReference>
<dbReference type="InterPro" id="IPR023635">
    <property type="entry name" value="Peptide_deformylase"/>
</dbReference>
<dbReference type="Gene3D" id="3.90.45.10">
    <property type="entry name" value="Peptide deformylase"/>
    <property type="match status" value="1"/>
</dbReference>
<keyword evidence="2" id="KW-0378">Hydrolase</keyword>
<feature type="active site" evidence="2">
    <location>
        <position position="133"/>
    </location>
</feature>
<sequence length="174" mass="19335">MAILDIVKHPNAVLEQKCEPVTKFDKKLAVLLDDMHETMVANDGVGIAAPQVGVAARVAIVDFAEGQEPIEMVNPELVLYEGSDTDVEGCLSFPGIYGEVERFDHLKIKAQERDGSWYELEAEGYEARAILHEMDHLDGILFTSKITKYVTQEELDAMIAEAEAQARAEEEEQV</sequence>
<comment type="similarity">
    <text evidence="1 2">Belongs to the polypeptide deformylase family.</text>
</comment>
<dbReference type="GO" id="GO:0006412">
    <property type="term" value="P:translation"/>
    <property type="evidence" value="ECO:0007669"/>
    <property type="project" value="UniProtKB-UniRule"/>
</dbReference>
<comment type="cofactor">
    <cofactor evidence="2">
        <name>Fe(2+)</name>
        <dbReference type="ChEBI" id="CHEBI:29033"/>
    </cofactor>
    <text evidence="2">Binds 1 Fe(2+) ion.</text>
</comment>
<feature type="binding site" evidence="2">
    <location>
        <position position="132"/>
    </location>
    <ligand>
        <name>Fe cation</name>
        <dbReference type="ChEBI" id="CHEBI:24875"/>
    </ligand>
</feature>
<dbReference type="GO" id="GO:0046872">
    <property type="term" value="F:metal ion binding"/>
    <property type="evidence" value="ECO:0007669"/>
    <property type="project" value="UniProtKB-KW"/>
</dbReference>
<dbReference type="OrthoDB" id="9784988at2"/>
<evidence type="ECO:0000313" key="4">
    <source>
        <dbReference type="Proteomes" id="UP000242682"/>
    </source>
</evidence>
<name>A0A2P8H7L3_9BACL</name>